<evidence type="ECO:0000313" key="2">
    <source>
        <dbReference type="EnsemblMetazoa" id="GBRI028077-PA"/>
    </source>
</evidence>
<organism evidence="2 3">
    <name type="scientific">Glossina brevipalpis</name>
    <dbReference type="NCBI Taxonomy" id="37001"/>
    <lineage>
        <taxon>Eukaryota</taxon>
        <taxon>Metazoa</taxon>
        <taxon>Ecdysozoa</taxon>
        <taxon>Arthropoda</taxon>
        <taxon>Hexapoda</taxon>
        <taxon>Insecta</taxon>
        <taxon>Pterygota</taxon>
        <taxon>Neoptera</taxon>
        <taxon>Endopterygota</taxon>
        <taxon>Diptera</taxon>
        <taxon>Brachycera</taxon>
        <taxon>Muscomorpha</taxon>
        <taxon>Hippoboscoidea</taxon>
        <taxon>Glossinidae</taxon>
        <taxon>Glossina</taxon>
    </lineage>
</organism>
<proteinExistence type="predicted"/>
<name>A0A1A9WQC4_9MUSC</name>
<keyword evidence="1" id="KW-1133">Transmembrane helix</keyword>
<dbReference type="EnsemblMetazoa" id="GBRI028077-RA">
    <property type="protein sequence ID" value="GBRI028077-PA"/>
    <property type="gene ID" value="GBRI028077"/>
</dbReference>
<reference evidence="2" key="2">
    <citation type="submission" date="2020-05" db="UniProtKB">
        <authorList>
            <consortium name="EnsemblMetazoa"/>
        </authorList>
    </citation>
    <scope>IDENTIFICATION</scope>
    <source>
        <strain evidence="2">IAEA</strain>
    </source>
</reference>
<dbReference type="VEuPathDB" id="VectorBase:GBRI028077"/>
<protein>
    <submittedName>
        <fullName evidence="2">Uncharacterized protein</fullName>
    </submittedName>
</protein>
<evidence type="ECO:0000313" key="3">
    <source>
        <dbReference type="Proteomes" id="UP000091820"/>
    </source>
</evidence>
<keyword evidence="3" id="KW-1185">Reference proteome</keyword>
<feature type="transmembrane region" description="Helical" evidence="1">
    <location>
        <begin position="12"/>
        <end position="32"/>
    </location>
</feature>
<dbReference type="Proteomes" id="UP000091820">
    <property type="component" value="Unassembled WGS sequence"/>
</dbReference>
<evidence type="ECO:0000256" key="1">
    <source>
        <dbReference type="SAM" id="Phobius"/>
    </source>
</evidence>
<keyword evidence="1" id="KW-0812">Transmembrane</keyword>
<reference evidence="3" key="1">
    <citation type="submission" date="2014-03" db="EMBL/GenBank/DDBJ databases">
        <authorList>
            <person name="Aksoy S."/>
            <person name="Warren W."/>
            <person name="Wilson R.K."/>
        </authorList>
    </citation>
    <scope>NUCLEOTIDE SEQUENCE [LARGE SCALE GENOMIC DNA]</scope>
    <source>
        <strain evidence="3">IAEA</strain>
    </source>
</reference>
<dbReference type="AlphaFoldDB" id="A0A1A9WQC4"/>
<keyword evidence="1" id="KW-0472">Membrane</keyword>
<sequence>MVLLKNVGRTPVVRGGVVLTVTLIVPALSVLVNCHCWRPKSHPIRSFFEHYRRASPSFFVLPLPTPISTICRLGGPAEVLSEVFGDPFLAPFGCDPRKISSSSKGPGRGVGMHAITVTLTTLWLA</sequence>
<accession>A0A1A9WQC4</accession>